<keyword evidence="3" id="KW-0472">Membrane</keyword>
<evidence type="ECO:0000256" key="6">
    <source>
        <dbReference type="ARBA" id="ARBA00023180"/>
    </source>
</evidence>
<feature type="compositionally biased region" description="Low complexity" evidence="8">
    <location>
        <begin position="120"/>
        <end position="134"/>
    </location>
</feature>
<dbReference type="EMBL" id="CP136898">
    <property type="protein sequence ID" value="WOL19634.1"/>
    <property type="molecule type" value="Genomic_DNA"/>
</dbReference>
<evidence type="ECO:0000256" key="9">
    <source>
        <dbReference type="SAM" id="SignalP"/>
    </source>
</evidence>
<keyword evidence="6" id="KW-0325">Glycoprotein</keyword>
<dbReference type="AlphaFoldDB" id="A0AAQ3QQ97"/>
<dbReference type="InterPro" id="IPR016140">
    <property type="entry name" value="Bifunc_inhib/LTP/seed_store"/>
</dbReference>
<keyword evidence="7" id="KW-0449">Lipoprotein</keyword>
<keyword evidence="3" id="KW-0336">GPI-anchor</keyword>
<dbReference type="SUPFAM" id="SSF47699">
    <property type="entry name" value="Bifunctional inhibitor/lipid-transfer protein/seed storage 2S albumin"/>
    <property type="match status" value="1"/>
</dbReference>
<dbReference type="Pfam" id="PF14368">
    <property type="entry name" value="LTP_2"/>
    <property type="match status" value="1"/>
</dbReference>
<sequence>MAKTTTTMATLAMAMLMGVAMQSGLAAAQAAGGCTSVIMTLAPCMNYLGGQSPTPSSECCAQLAGVVKSQPGCLCLVVNGGMASFGVNVNKDRALAMPDACKVQTPPISQCSGEDASANSTSPGEAASAGAPSTVPASSLTPPDPASSAAVTPASSGSGASNSSAPSSSSGASLTISFLFLAGYYSFSAF</sequence>
<comment type="subcellular location">
    <subcellularLocation>
        <location evidence="1">Cell membrane</location>
        <topology evidence="1">Lipid-anchor</topology>
        <topology evidence="1">GPI-anchor</topology>
    </subcellularLocation>
</comment>
<dbReference type="PANTHER" id="PTHR33044">
    <property type="entry name" value="BIFUNCTIONAL INHIBITOR/LIPID-TRANSFER PROTEIN/SEED STORAGE 2S ALBUMIN SUPERFAMILY PROTEIN-RELATED"/>
    <property type="match status" value="1"/>
</dbReference>
<dbReference type="CDD" id="cd00010">
    <property type="entry name" value="AAI_LTSS"/>
    <property type="match status" value="1"/>
</dbReference>
<protein>
    <submittedName>
        <fullName evidence="11">Non-specific lipid-transfer protein-like protein</fullName>
    </submittedName>
</protein>
<accession>A0AAQ3QQ97</accession>
<comment type="similarity">
    <text evidence="2">Belongs to the plant LTP family.</text>
</comment>
<evidence type="ECO:0000259" key="10">
    <source>
        <dbReference type="SMART" id="SM00499"/>
    </source>
</evidence>
<keyword evidence="4 9" id="KW-0732">Signal</keyword>
<dbReference type="FunFam" id="1.10.110.10:FF:000001">
    <property type="entry name" value="Bifunctional inhibitor/lipid-transfer protein/seed storage 2S albumin superfamily protein"/>
    <property type="match status" value="1"/>
</dbReference>
<dbReference type="Proteomes" id="UP001327560">
    <property type="component" value="Chromosome 9"/>
</dbReference>
<gene>
    <name evidence="11" type="ORF">Cni_G28436</name>
</gene>
<feature type="compositionally biased region" description="Low complexity" evidence="8">
    <location>
        <begin position="146"/>
        <end position="171"/>
    </location>
</feature>
<evidence type="ECO:0000256" key="5">
    <source>
        <dbReference type="ARBA" id="ARBA00023157"/>
    </source>
</evidence>
<feature type="chain" id="PRO_5043014951" evidence="9">
    <location>
        <begin position="29"/>
        <end position="190"/>
    </location>
</feature>
<keyword evidence="12" id="KW-1185">Reference proteome</keyword>
<evidence type="ECO:0000256" key="4">
    <source>
        <dbReference type="ARBA" id="ARBA00022729"/>
    </source>
</evidence>
<evidence type="ECO:0000256" key="8">
    <source>
        <dbReference type="SAM" id="MobiDB-lite"/>
    </source>
</evidence>
<evidence type="ECO:0000256" key="2">
    <source>
        <dbReference type="ARBA" id="ARBA00009748"/>
    </source>
</evidence>
<dbReference type="GO" id="GO:0006869">
    <property type="term" value="P:lipid transport"/>
    <property type="evidence" value="ECO:0007669"/>
    <property type="project" value="InterPro"/>
</dbReference>
<feature type="domain" description="Bifunctional inhibitor/plant lipid transfer protein/seed storage helical" evidence="10">
    <location>
        <begin position="34"/>
        <end position="111"/>
    </location>
</feature>
<dbReference type="InterPro" id="IPR000528">
    <property type="entry name" value="Plant_nsLTP"/>
</dbReference>
<dbReference type="GO" id="GO:0098552">
    <property type="term" value="C:side of membrane"/>
    <property type="evidence" value="ECO:0007669"/>
    <property type="project" value="UniProtKB-KW"/>
</dbReference>
<dbReference type="Gene3D" id="1.10.110.10">
    <property type="entry name" value="Plant lipid-transfer and hydrophobic proteins"/>
    <property type="match status" value="1"/>
</dbReference>
<evidence type="ECO:0000256" key="1">
    <source>
        <dbReference type="ARBA" id="ARBA00004609"/>
    </source>
</evidence>
<organism evidence="11 12">
    <name type="scientific">Canna indica</name>
    <name type="common">Indian-shot</name>
    <dbReference type="NCBI Taxonomy" id="4628"/>
    <lineage>
        <taxon>Eukaryota</taxon>
        <taxon>Viridiplantae</taxon>
        <taxon>Streptophyta</taxon>
        <taxon>Embryophyta</taxon>
        <taxon>Tracheophyta</taxon>
        <taxon>Spermatophyta</taxon>
        <taxon>Magnoliopsida</taxon>
        <taxon>Liliopsida</taxon>
        <taxon>Zingiberales</taxon>
        <taxon>Cannaceae</taxon>
        <taxon>Canna</taxon>
    </lineage>
</organism>
<evidence type="ECO:0000256" key="7">
    <source>
        <dbReference type="ARBA" id="ARBA00023288"/>
    </source>
</evidence>
<dbReference type="GO" id="GO:0005886">
    <property type="term" value="C:plasma membrane"/>
    <property type="evidence" value="ECO:0007669"/>
    <property type="project" value="UniProtKB-SubCell"/>
</dbReference>
<dbReference type="InterPro" id="IPR043325">
    <property type="entry name" value="LTSS"/>
</dbReference>
<name>A0AAQ3QQ97_9LILI</name>
<dbReference type="GO" id="GO:0008289">
    <property type="term" value="F:lipid binding"/>
    <property type="evidence" value="ECO:0007669"/>
    <property type="project" value="InterPro"/>
</dbReference>
<feature type="region of interest" description="Disordered" evidence="8">
    <location>
        <begin position="111"/>
        <end position="171"/>
    </location>
</feature>
<feature type="signal peptide" evidence="9">
    <location>
        <begin position="1"/>
        <end position="28"/>
    </location>
</feature>
<dbReference type="PRINTS" id="PR00382">
    <property type="entry name" value="LIPIDTRNSFER"/>
</dbReference>
<evidence type="ECO:0000256" key="3">
    <source>
        <dbReference type="ARBA" id="ARBA00022622"/>
    </source>
</evidence>
<reference evidence="11 12" key="1">
    <citation type="submission" date="2023-10" db="EMBL/GenBank/DDBJ databases">
        <title>Chromosome-scale genome assembly provides insights into flower coloration mechanisms of Canna indica.</title>
        <authorList>
            <person name="Li C."/>
        </authorList>
    </citation>
    <scope>NUCLEOTIDE SEQUENCE [LARGE SCALE GENOMIC DNA]</scope>
    <source>
        <tissue evidence="11">Flower</tissue>
    </source>
</reference>
<dbReference type="PROSITE" id="PS51257">
    <property type="entry name" value="PROKAR_LIPOPROTEIN"/>
    <property type="match status" value="1"/>
</dbReference>
<evidence type="ECO:0000313" key="11">
    <source>
        <dbReference type="EMBL" id="WOL19634.1"/>
    </source>
</evidence>
<dbReference type="InterPro" id="IPR036312">
    <property type="entry name" value="Bifun_inhib/LTP/seed_sf"/>
</dbReference>
<proteinExistence type="inferred from homology"/>
<dbReference type="SMART" id="SM00499">
    <property type="entry name" value="AAI"/>
    <property type="match status" value="1"/>
</dbReference>
<evidence type="ECO:0000313" key="12">
    <source>
        <dbReference type="Proteomes" id="UP001327560"/>
    </source>
</evidence>
<keyword evidence="5" id="KW-1015">Disulfide bond</keyword>